<reference evidence="2" key="1">
    <citation type="submission" date="2020-10" db="EMBL/GenBank/DDBJ databases">
        <title>Paenihalocynthiibacter styelae gen. nov., sp. nov., isolated from stalked sea squirt Styela clava.</title>
        <authorList>
            <person name="Kim Y.-O."/>
            <person name="Yoon J.-H."/>
        </authorList>
    </citation>
    <scope>NUCLEOTIDE SEQUENCE</scope>
    <source>
        <strain evidence="2">MYP1-1</strain>
    </source>
</reference>
<dbReference type="Proteomes" id="UP000640583">
    <property type="component" value="Unassembled WGS sequence"/>
</dbReference>
<accession>A0A8J7LJN9</accession>
<evidence type="ECO:0000259" key="1">
    <source>
        <dbReference type="Pfam" id="PF13403"/>
    </source>
</evidence>
<evidence type="ECO:0000313" key="2">
    <source>
        <dbReference type="EMBL" id="MBI1492575.1"/>
    </source>
</evidence>
<gene>
    <name evidence="2" type="ORF">H1D41_02875</name>
</gene>
<dbReference type="InterPro" id="IPR036844">
    <property type="entry name" value="Hint_dom_sf"/>
</dbReference>
<dbReference type="RefSeq" id="WP_228847497.1">
    <property type="nucleotide sequence ID" value="NZ_JADCKQ010000002.1"/>
</dbReference>
<name>A0A8J7LJN9_9RHOB</name>
<dbReference type="Gene3D" id="2.170.16.10">
    <property type="entry name" value="Hedgehog/Intein (Hint) domain"/>
    <property type="match status" value="1"/>
</dbReference>
<protein>
    <submittedName>
        <fullName evidence="2">Hint domain-containing protein</fullName>
    </submittedName>
</protein>
<proteinExistence type="predicted"/>
<dbReference type="AlphaFoldDB" id="A0A8J7LJN9"/>
<dbReference type="Pfam" id="PF13403">
    <property type="entry name" value="Hint_2"/>
    <property type="match status" value="1"/>
</dbReference>
<feature type="domain" description="Hedgehog/Intein (Hint)" evidence="1">
    <location>
        <begin position="159"/>
        <end position="305"/>
    </location>
</feature>
<dbReference type="SUPFAM" id="SSF51294">
    <property type="entry name" value="Hedgehog/intein (Hint) domain"/>
    <property type="match status" value="1"/>
</dbReference>
<dbReference type="InterPro" id="IPR028992">
    <property type="entry name" value="Hedgehog/Intein_dom"/>
</dbReference>
<keyword evidence="3" id="KW-1185">Reference proteome</keyword>
<organism evidence="2 3">
    <name type="scientific">Halocynthiibacter styelae</name>
    <dbReference type="NCBI Taxonomy" id="2761955"/>
    <lineage>
        <taxon>Bacteria</taxon>
        <taxon>Pseudomonadati</taxon>
        <taxon>Pseudomonadota</taxon>
        <taxon>Alphaproteobacteria</taxon>
        <taxon>Rhodobacterales</taxon>
        <taxon>Paracoccaceae</taxon>
        <taxon>Halocynthiibacter</taxon>
    </lineage>
</organism>
<comment type="caution">
    <text evidence="2">The sequence shown here is derived from an EMBL/GenBank/DDBJ whole genome shotgun (WGS) entry which is preliminary data.</text>
</comment>
<evidence type="ECO:0000313" key="3">
    <source>
        <dbReference type="Proteomes" id="UP000640583"/>
    </source>
</evidence>
<sequence>MATIDFAILLANGSQTVVDDDGQSVTITATFTSDFFVNGSGDVQTDNAVDTDADSFTLTFSNPVENLTFTVGDVNSNGFQGGFNDQMVVESTLNGTPVVTTLSSGTSGTTAVYEAPFDTNITQTVTVAGPFDQITLTNFDPDQQHGWLFLNTAEVQNVVCFTAGTLIATRNGQIAIENLKPGDLIMTRDRGFQPLRWIGTKEITPAMLRRNEKLRPVRIKAGALARDLPVRDLQVSRQHRMLAVSRISERMFGAEEVLIAAIKLTELPGIDVAPVGGPVTYFHMLFEQHEIVYAEGTPTESLHTGTEAMKTLPHASVEEISILFPELMGGKTSRPAARIIPDGKRQKQFVSRTAKNNRPLVSQLV</sequence>
<dbReference type="EMBL" id="JADCKQ010000002">
    <property type="protein sequence ID" value="MBI1492575.1"/>
    <property type="molecule type" value="Genomic_DNA"/>
</dbReference>